<dbReference type="STRING" id="443610.VE25_05100"/>
<dbReference type="Pfam" id="PF13160">
    <property type="entry name" value="DUF3995"/>
    <property type="match status" value="1"/>
</dbReference>
<evidence type="ECO:0000313" key="2">
    <source>
        <dbReference type="EMBL" id="KKB12820.1"/>
    </source>
</evidence>
<protein>
    <recommendedName>
        <fullName evidence="4">DUF3995 domain-containing protein</fullName>
    </recommendedName>
</protein>
<reference evidence="2 3" key="1">
    <citation type="submission" date="2015-03" db="EMBL/GenBank/DDBJ databases">
        <authorList>
            <person name="Hassan Y.I."/>
            <person name="Lepp D."/>
            <person name="Li X.-Z."/>
            <person name="Zhou T."/>
        </authorList>
    </citation>
    <scope>NUCLEOTIDE SEQUENCE [LARGE SCALE GENOMIC DNA]</scope>
    <source>
        <strain evidence="2 3">BD-c194</strain>
    </source>
</reference>
<dbReference type="OrthoDB" id="344976at2"/>
<proteinExistence type="predicted"/>
<dbReference type="AlphaFoldDB" id="A0A0F5FW69"/>
<dbReference type="PATRIC" id="fig|443610.3.peg.3569"/>
<accession>A0A0F5FW69</accession>
<dbReference type="RefSeq" id="WP_046107519.1">
    <property type="nucleotide sequence ID" value="NZ_JZEX01000057.1"/>
</dbReference>
<evidence type="ECO:0000313" key="3">
    <source>
        <dbReference type="Proteomes" id="UP000033632"/>
    </source>
</evidence>
<organism evidence="2 3">
    <name type="scientific">Devosia geojensis</name>
    <dbReference type="NCBI Taxonomy" id="443610"/>
    <lineage>
        <taxon>Bacteria</taxon>
        <taxon>Pseudomonadati</taxon>
        <taxon>Pseudomonadota</taxon>
        <taxon>Alphaproteobacteria</taxon>
        <taxon>Hyphomicrobiales</taxon>
        <taxon>Devosiaceae</taxon>
        <taxon>Devosia</taxon>
    </lineage>
</organism>
<evidence type="ECO:0000256" key="1">
    <source>
        <dbReference type="SAM" id="Phobius"/>
    </source>
</evidence>
<dbReference type="EMBL" id="JZEX01000057">
    <property type="protein sequence ID" value="KKB12820.1"/>
    <property type="molecule type" value="Genomic_DNA"/>
</dbReference>
<sequence length="143" mass="15248">MSMLVSSLLFIALLAVSVAHFLWSLGRTWPIRDEKLLAQTVVGFKDVERMPPRLASFALAVAILAAGILALALADHDAGGLGLTLLGLVPAAVFLARGIVGYTPWWAALTPEPNFRLNDARVYSPLCIALGLGFLTLVGLRLV</sequence>
<keyword evidence="1" id="KW-0472">Membrane</keyword>
<keyword evidence="3" id="KW-1185">Reference proteome</keyword>
<keyword evidence="1" id="KW-0812">Transmembrane</keyword>
<name>A0A0F5FW69_9HYPH</name>
<gene>
    <name evidence="2" type="ORF">VE25_05100</name>
</gene>
<dbReference type="Proteomes" id="UP000033632">
    <property type="component" value="Unassembled WGS sequence"/>
</dbReference>
<evidence type="ECO:0008006" key="4">
    <source>
        <dbReference type="Google" id="ProtNLM"/>
    </source>
</evidence>
<feature type="transmembrane region" description="Helical" evidence="1">
    <location>
        <begin position="122"/>
        <end position="142"/>
    </location>
</feature>
<keyword evidence="1" id="KW-1133">Transmembrane helix</keyword>
<feature type="transmembrane region" description="Helical" evidence="1">
    <location>
        <begin position="81"/>
        <end position="102"/>
    </location>
</feature>
<comment type="caution">
    <text evidence="2">The sequence shown here is derived from an EMBL/GenBank/DDBJ whole genome shotgun (WGS) entry which is preliminary data.</text>
</comment>
<feature type="transmembrane region" description="Helical" evidence="1">
    <location>
        <begin position="54"/>
        <end position="74"/>
    </location>
</feature>
<dbReference type="InterPro" id="IPR025058">
    <property type="entry name" value="DUF3995"/>
</dbReference>